<accession>A0A931E655</accession>
<keyword evidence="1" id="KW-0732">Signal</keyword>
<dbReference type="RefSeq" id="WP_196989793.1">
    <property type="nucleotide sequence ID" value="NZ_JADWYR010000001.1"/>
</dbReference>
<gene>
    <name evidence="2" type="ORF">I5907_05900</name>
</gene>
<dbReference type="InterPro" id="IPR008969">
    <property type="entry name" value="CarboxyPept-like_regulatory"/>
</dbReference>
<feature type="signal peptide" evidence="1">
    <location>
        <begin position="1"/>
        <end position="22"/>
    </location>
</feature>
<name>A0A931E655_9BACT</name>
<sequence length="256" mass="30037">MKRLLHFSFLLAFTLLATCSFGQLTLHGTVYDYFSKRPLDAVTIQSSSGRYAISDSTGKFTIPVSKKDSVWFSYLSKNTMKYPIDTIRNLLNFEIALYVDAAWLPEIKIRNKNYKQDSIANRQEYAKVFNFRKPTVRITSPSPNSYTPGSVTAGLDINEFINMFRFRRNRQLLSMQQRLEEQEKEKYVNHRYTKYLVGKLTQLKDHELDSFINLSKPSYDLLLYMNDLELGYYIQQIYTLYKNGGRIQDMLKPEEN</sequence>
<dbReference type="SUPFAM" id="SSF49464">
    <property type="entry name" value="Carboxypeptidase regulatory domain-like"/>
    <property type="match status" value="1"/>
</dbReference>
<comment type="caution">
    <text evidence="2">The sequence shown here is derived from an EMBL/GenBank/DDBJ whole genome shotgun (WGS) entry which is preliminary data.</text>
</comment>
<evidence type="ECO:0000313" key="3">
    <source>
        <dbReference type="Proteomes" id="UP000628448"/>
    </source>
</evidence>
<protein>
    <recommendedName>
        <fullName evidence="4">Carboxypeptidase-like regulatory domain-containing protein</fullName>
    </recommendedName>
</protein>
<evidence type="ECO:0000313" key="2">
    <source>
        <dbReference type="EMBL" id="MBG9375758.1"/>
    </source>
</evidence>
<dbReference type="AlphaFoldDB" id="A0A931E655"/>
<organism evidence="2 3">
    <name type="scientific">Panacibacter microcysteis</name>
    <dbReference type="NCBI Taxonomy" id="2793269"/>
    <lineage>
        <taxon>Bacteria</taxon>
        <taxon>Pseudomonadati</taxon>
        <taxon>Bacteroidota</taxon>
        <taxon>Chitinophagia</taxon>
        <taxon>Chitinophagales</taxon>
        <taxon>Chitinophagaceae</taxon>
        <taxon>Panacibacter</taxon>
    </lineage>
</organism>
<dbReference type="EMBL" id="JADWYR010000001">
    <property type="protein sequence ID" value="MBG9375758.1"/>
    <property type="molecule type" value="Genomic_DNA"/>
</dbReference>
<dbReference type="Proteomes" id="UP000628448">
    <property type="component" value="Unassembled WGS sequence"/>
</dbReference>
<keyword evidence="3" id="KW-1185">Reference proteome</keyword>
<feature type="chain" id="PRO_5036905259" description="Carboxypeptidase-like regulatory domain-containing protein" evidence="1">
    <location>
        <begin position="23"/>
        <end position="256"/>
    </location>
</feature>
<evidence type="ECO:0000256" key="1">
    <source>
        <dbReference type="SAM" id="SignalP"/>
    </source>
</evidence>
<proteinExistence type="predicted"/>
<reference evidence="2" key="1">
    <citation type="submission" date="2020-11" db="EMBL/GenBank/DDBJ databases">
        <title>Bacterial whole genome sequence for Panacibacter sp. DH6.</title>
        <authorList>
            <person name="Le V."/>
            <person name="Ko S."/>
            <person name="Ahn C.-Y."/>
            <person name="Oh H.-M."/>
        </authorList>
    </citation>
    <scope>NUCLEOTIDE SEQUENCE</scope>
    <source>
        <strain evidence="2">DH6</strain>
    </source>
</reference>
<evidence type="ECO:0008006" key="4">
    <source>
        <dbReference type="Google" id="ProtNLM"/>
    </source>
</evidence>